<evidence type="ECO:0000313" key="2">
    <source>
        <dbReference type="Proteomes" id="UP001634394"/>
    </source>
</evidence>
<accession>A0ABD3VEY6</accession>
<dbReference type="Proteomes" id="UP001634394">
    <property type="component" value="Unassembled WGS sequence"/>
</dbReference>
<name>A0ABD3VEY6_SINWO</name>
<evidence type="ECO:0000313" key="1">
    <source>
        <dbReference type="EMBL" id="KAL3859576.1"/>
    </source>
</evidence>
<dbReference type="AlphaFoldDB" id="A0ABD3VEY6"/>
<dbReference type="EMBL" id="JBJQND010000012">
    <property type="protein sequence ID" value="KAL3859576.1"/>
    <property type="molecule type" value="Genomic_DNA"/>
</dbReference>
<keyword evidence="2" id="KW-1185">Reference proteome</keyword>
<reference evidence="1 2" key="1">
    <citation type="submission" date="2024-11" db="EMBL/GenBank/DDBJ databases">
        <title>Chromosome-level genome assembly of the freshwater bivalve Anodonta woodiana.</title>
        <authorList>
            <person name="Chen X."/>
        </authorList>
    </citation>
    <scope>NUCLEOTIDE SEQUENCE [LARGE SCALE GENOMIC DNA]</scope>
    <source>
        <strain evidence="1">MN2024</strain>
        <tissue evidence="1">Gills</tissue>
    </source>
</reference>
<comment type="caution">
    <text evidence="1">The sequence shown here is derived from an EMBL/GenBank/DDBJ whole genome shotgun (WGS) entry which is preliminary data.</text>
</comment>
<protein>
    <submittedName>
        <fullName evidence="1">Uncharacterized protein</fullName>
    </submittedName>
</protein>
<gene>
    <name evidence="1" type="ORF">ACJMK2_009792</name>
</gene>
<sequence>MIAKMMRIVASDSDNLLKNFTVETNWASDIEKLRNSFTMKLRFENTRTTRASPYSLLSPALRHKHAHYEKSQTLCECKESKSSIREHSQIADSYLLLQTLLKENRLVSEAVSRLQKRPCIYSKSGLDLDTDGSSLDSLECHSEYWSGTVTPVTSGVHSTCNISYTSDAE</sequence>
<proteinExistence type="predicted"/>
<organism evidence="1 2">
    <name type="scientific">Sinanodonta woodiana</name>
    <name type="common">Chinese pond mussel</name>
    <name type="synonym">Anodonta woodiana</name>
    <dbReference type="NCBI Taxonomy" id="1069815"/>
    <lineage>
        <taxon>Eukaryota</taxon>
        <taxon>Metazoa</taxon>
        <taxon>Spiralia</taxon>
        <taxon>Lophotrochozoa</taxon>
        <taxon>Mollusca</taxon>
        <taxon>Bivalvia</taxon>
        <taxon>Autobranchia</taxon>
        <taxon>Heteroconchia</taxon>
        <taxon>Palaeoheterodonta</taxon>
        <taxon>Unionida</taxon>
        <taxon>Unionoidea</taxon>
        <taxon>Unionidae</taxon>
        <taxon>Unioninae</taxon>
        <taxon>Sinanodonta</taxon>
    </lineage>
</organism>